<evidence type="ECO:0000313" key="3">
    <source>
        <dbReference type="Proteomes" id="UP000887567"/>
    </source>
</evidence>
<feature type="chain" id="PRO_5038116041" description="Pectin acetylesterase" evidence="1">
    <location>
        <begin position="22"/>
        <end position="114"/>
    </location>
</feature>
<dbReference type="KEGG" id="epa:110244474"/>
<name>A0A913YQQ5_EXADI</name>
<evidence type="ECO:0000313" key="2">
    <source>
        <dbReference type="EnsemblMetazoa" id="XP_028516476.1"/>
    </source>
</evidence>
<proteinExistence type="predicted"/>
<dbReference type="AlphaFoldDB" id="A0A913YQQ5"/>
<dbReference type="Proteomes" id="UP000887567">
    <property type="component" value="Unplaced"/>
</dbReference>
<dbReference type="OrthoDB" id="5970710at2759"/>
<dbReference type="RefSeq" id="XP_028516476.1">
    <property type="nucleotide sequence ID" value="XM_028660675.1"/>
</dbReference>
<keyword evidence="3" id="KW-1185">Reference proteome</keyword>
<sequence>MVKLIIILLIAILLLAPAVDGWFSSTPSASSIRKKIVEVANSKVGSTHWSYASSCCHGTNTNKCNYFVYDVGIEAGAKMPTRSFFRGPVGAGEGGWGNASSLDHWYRVRKLLRE</sequence>
<keyword evidence="1" id="KW-0732">Signal</keyword>
<accession>A0A913YQQ5</accession>
<organism evidence="2 3">
    <name type="scientific">Exaiptasia diaphana</name>
    <name type="common">Tropical sea anemone</name>
    <name type="synonym">Aiptasia pulchella</name>
    <dbReference type="NCBI Taxonomy" id="2652724"/>
    <lineage>
        <taxon>Eukaryota</taxon>
        <taxon>Metazoa</taxon>
        <taxon>Cnidaria</taxon>
        <taxon>Anthozoa</taxon>
        <taxon>Hexacorallia</taxon>
        <taxon>Actiniaria</taxon>
        <taxon>Aiptasiidae</taxon>
        <taxon>Exaiptasia</taxon>
    </lineage>
</organism>
<evidence type="ECO:0000256" key="1">
    <source>
        <dbReference type="SAM" id="SignalP"/>
    </source>
</evidence>
<dbReference type="GeneID" id="110244474"/>
<dbReference type="EnsemblMetazoa" id="XM_028660675.1">
    <property type="protein sequence ID" value="XP_028516476.1"/>
    <property type="gene ID" value="LOC110244474"/>
</dbReference>
<reference evidence="2" key="1">
    <citation type="submission" date="2022-11" db="UniProtKB">
        <authorList>
            <consortium name="EnsemblMetazoa"/>
        </authorList>
    </citation>
    <scope>IDENTIFICATION</scope>
</reference>
<evidence type="ECO:0008006" key="4">
    <source>
        <dbReference type="Google" id="ProtNLM"/>
    </source>
</evidence>
<feature type="signal peptide" evidence="1">
    <location>
        <begin position="1"/>
        <end position="21"/>
    </location>
</feature>
<protein>
    <recommendedName>
        <fullName evidence="4">Pectin acetylesterase</fullName>
    </recommendedName>
</protein>